<dbReference type="EMBL" id="PYAT01000005">
    <property type="protein sequence ID" value="PSL40383.1"/>
    <property type="molecule type" value="Genomic_DNA"/>
</dbReference>
<dbReference type="InterPro" id="IPR023105">
    <property type="entry name" value="YkvR-like_sf"/>
</dbReference>
<keyword evidence="2" id="KW-1185">Reference proteome</keyword>
<dbReference type="RefSeq" id="WP_106533163.1">
    <property type="nucleotide sequence ID" value="NZ_PYAT01000005.1"/>
</dbReference>
<accession>A0A2P8H2E5</accession>
<dbReference type="Proteomes" id="UP000242682">
    <property type="component" value="Unassembled WGS sequence"/>
</dbReference>
<dbReference type="OrthoDB" id="2920197at2"/>
<organism evidence="1 2">
    <name type="scientific">Planomicrobium soli</name>
    <dbReference type="NCBI Taxonomy" id="1176648"/>
    <lineage>
        <taxon>Bacteria</taxon>
        <taxon>Bacillati</taxon>
        <taxon>Bacillota</taxon>
        <taxon>Bacilli</taxon>
        <taxon>Bacillales</taxon>
        <taxon>Caryophanaceae</taxon>
        <taxon>Planomicrobium</taxon>
    </lineage>
</organism>
<name>A0A2P8H2E5_9BACL</name>
<protein>
    <submittedName>
        <fullName evidence="1">Uncharacterized protein DUF3219</fullName>
    </submittedName>
</protein>
<dbReference type="Gene3D" id="2.40.30.80">
    <property type="entry name" value="YkvR-like"/>
    <property type="match status" value="1"/>
</dbReference>
<reference evidence="1 2" key="1">
    <citation type="submission" date="2018-03" db="EMBL/GenBank/DDBJ databases">
        <title>Genomic Encyclopedia of Type Strains, Phase III (KMG-III): the genomes of soil and plant-associated and newly described type strains.</title>
        <authorList>
            <person name="Whitman W."/>
        </authorList>
    </citation>
    <scope>NUCLEOTIDE SEQUENCE [LARGE SCALE GENOMIC DNA]</scope>
    <source>
        <strain evidence="1 2">CGMCC 1.12259</strain>
    </source>
</reference>
<sequence length="98" mass="11342">MTLVWIDDTKIDALSFQEETITDDASGKTKRKIAFDFKVTSAEYHDIAVLLYKMEFRIQVPEKELDFFAAISNYSTSITNLYEEDQVADYKLELTEKG</sequence>
<dbReference type="Pfam" id="PF11514">
    <property type="entry name" value="DUF3219"/>
    <property type="match status" value="1"/>
</dbReference>
<gene>
    <name evidence="1" type="ORF">B0H99_105161</name>
</gene>
<proteinExistence type="predicted"/>
<evidence type="ECO:0000313" key="1">
    <source>
        <dbReference type="EMBL" id="PSL40383.1"/>
    </source>
</evidence>
<dbReference type="SUPFAM" id="SSF159173">
    <property type="entry name" value="YkvR-like"/>
    <property type="match status" value="1"/>
</dbReference>
<evidence type="ECO:0000313" key="2">
    <source>
        <dbReference type="Proteomes" id="UP000242682"/>
    </source>
</evidence>
<dbReference type="InterPro" id="IPR021596">
    <property type="entry name" value="DUF3219"/>
</dbReference>
<dbReference type="AlphaFoldDB" id="A0A2P8H2E5"/>
<comment type="caution">
    <text evidence="1">The sequence shown here is derived from an EMBL/GenBank/DDBJ whole genome shotgun (WGS) entry which is preliminary data.</text>
</comment>